<evidence type="ECO:0000256" key="4">
    <source>
        <dbReference type="ARBA" id="ARBA00023136"/>
    </source>
</evidence>
<feature type="transmembrane region" description="Helical" evidence="6">
    <location>
        <begin position="6"/>
        <end position="29"/>
    </location>
</feature>
<evidence type="ECO:0000256" key="5">
    <source>
        <dbReference type="ARBA" id="ARBA00038359"/>
    </source>
</evidence>
<evidence type="ECO:0000256" key="6">
    <source>
        <dbReference type="SAM" id="Phobius"/>
    </source>
</evidence>
<dbReference type="EMBL" id="JAPCWZ010000005">
    <property type="protein sequence ID" value="KAK8862810.1"/>
    <property type="molecule type" value="Genomic_DNA"/>
</dbReference>
<comment type="similarity">
    <text evidence="5">Belongs to the SAT4 family.</text>
</comment>
<accession>A0ABR2IGV9</accession>
<organism evidence="8 9">
    <name type="scientific">Apiospora arundinis</name>
    <dbReference type="NCBI Taxonomy" id="335852"/>
    <lineage>
        <taxon>Eukaryota</taxon>
        <taxon>Fungi</taxon>
        <taxon>Dikarya</taxon>
        <taxon>Ascomycota</taxon>
        <taxon>Pezizomycotina</taxon>
        <taxon>Sordariomycetes</taxon>
        <taxon>Xylariomycetidae</taxon>
        <taxon>Amphisphaeriales</taxon>
        <taxon>Apiosporaceae</taxon>
        <taxon>Apiospora</taxon>
    </lineage>
</organism>
<proteinExistence type="inferred from homology"/>
<dbReference type="Pfam" id="PF20684">
    <property type="entry name" value="Fung_rhodopsin"/>
    <property type="match status" value="1"/>
</dbReference>
<dbReference type="Proteomes" id="UP001390339">
    <property type="component" value="Unassembled WGS sequence"/>
</dbReference>
<keyword evidence="4 6" id="KW-0472">Membrane</keyword>
<evidence type="ECO:0000259" key="7">
    <source>
        <dbReference type="Pfam" id="PF20684"/>
    </source>
</evidence>
<feature type="transmembrane region" description="Helical" evidence="6">
    <location>
        <begin position="120"/>
        <end position="145"/>
    </location>
</feature>
<evidence type="ECO:0000256" key="3">
    <source>
        <dbReference type="ARBA" id="ARBA00022989"/>
    </source>
</evidence>
<keyword evidence="2 6" id="KW-0812">Transmembrane</keyword>
<evidence type="ECO:0000313" key="8">
    <source>
        <dbReference type="EMBL" id="KAK8862810.1"/>
    </source>
</evidence>
<sequence>MNGYARAVLITSILFSVLAVLLTCARVWARRLTRRSLLANDYIIIANTIITFSLCVASEWGAVHVGIGEPRTKLTAKQAVAFRKFLWSAEIIVTFIIGTVKIGVLLFYKQVFATKPRFNLAANVLVGACGIWTVVFVLLIVFKRFPVHNEWSLAANVPHHWNAGAMWTAMSASDILLDLCILTLPFPVLSSLKLGRKRKIQVGAIFCLGAFVAIGSAVRLVYFIRAEPIYGDPYYNFSDSVTNVVIWSLVEACFSLIAANLPLLAPLFKKGQGLRSLLHYGSKHHQAYDNVSDQTGSPELHAKQPKQFQTISMHHIPNRSLDRYESV</sequence>
<comment type="subcellular location">
    <subcellularLocation>
        <location evidence="1">Membrane</location>
        <topology evidence="1">Multi-pass membrane protein</topology>
    </subcellularLocation>
</comment>
<comment type="caution">
    <text evidence="8">The sequence shown here is derived from an EMBL/GenBank/DDBJ whole genome shotgun (WGS) entry which is preliminary data.</text>
</comment>
<feature type="transmembrane region" description="Helical" evidence="6">
    <location>
        <begin position="85"/>
        <end position="108"/>
    </location>
</feature>
<reference evidence="8 9" key="1">
    <citation type="journal article" date="2024" name="IMA Fungus">
        <title>Apiospora arundinis, a panoply of carbohydrate-active enzymes and secondary metabolites.</title>
        <authorList>
            <person name="Sorensen T."/>
            <person name="Petersen C."/>
            <person name="Muurmann A.T."/>
            <person name="Christiansen J.V."/>
            <person name="Brundto M.L."/>
            <person name="Overgaard C.K."/>
            <person name="Boysen A.T."/>
            <person name="Wollenberg R.D."/>
            <person name="Larsen T.O."/>
            <person name="Sorensen J.L."/>
            <person name="Nielsen K.L."/>
            <person name="Sondergaard T.E."/>
        </authorList>
    </citation>
    <scope>NUCLEOTIDE SEQUENCE [LARGE SCALE GENOMIC DNA]</scope>
    <source>
        <strain evidence="8 9">AAU 773</strain>
    </source>
</reference>
<evidence type="ECO:0000256" key="2">
    <source>
        <dbReference type="ARBA" id="ARBA00022692"/>
    </source>
</evidence>
<keyword evidence="9" id="KW-1185">Reference proteome</keyword>
<feature type="transmembrane region" description="Helical" evidence="6">
    <location>
        <begin position="202"/>
        <end position="224"/>
    </location>
</feature>
<dbReference type="InterPro" id="IPR049326">
    <property type="entry name" value="Rhodopsin_dom_fungi"/>
</dbReference>
<feature type="transmembrane region" description="Helical" evidence="6">
    <location>
        <begin position="244"/>
        <end position="268"/>
    </location>
</feature>
<feature type="transmembrane region" description="Helical" evidence="6">
    <location>
        <begin position="165"/>
        <end position="190"/>
    </location>
</feature>
<name>A0ABR2IGV9_9PEZI</name>
<evidence type="ECO:0000256" key="1">
    <source>
        <dbReference type="ARBA" id="ARBA00004141"/>
    </source>
</evidence>
<keyword evidence="3 6" id="KW-1133">Transmembrane helix</keyword>
<evidence type="ECO:0000313" key="9">
    <source>
        <dbReference type="Proteomes" id="UP001390339"/>
    </source>
</evidence>
<dbReference type="PANTHER" id="PTHR33048:SF47">
    <property type="entry name" value="INTEGRAL MEMBRANE PROTEIN-RELATED"/>
    <property type="match status" value="1"/>
</dbReference>
<feature type="transmembrane region" description="Helical" evidence="6">
    <location>
        <begin position="41"/>
        <end position="65"/>
    </location>
</feature>
<protein>
    <submittedName>
        <fullName evidence="8">Integral membrane protein pth11 protein</fullName>
    </submittedName>
</protein>
<dbReference type="InterPro" id="IPR052337">
    <property type="entry name" value="SAT4-like"/>
</dbReference>
<feature type="domain" description="Rhodopsin" evidence="7">
    <location>
        <begin position="25"/>
        <end position="270"/>
    </location>
</feature>
<dbReference type="PANTHER" id="PTHR33048">
    <property type="entry name" value="PTH11-LIKE INTEGRAL MEMBRANE PROTEIN (AFU_ORTHOLOGUE AFUA_5G11245)"/>
    <property type="match status" value="1"/>
</dbReference>
<gene>
    <name evidence="8" type="ORF">PGQ11_009045</name>
</gene>